<dbReference type="InterPro" id="IPR013783">
    <property type="entry name" value="Ig-like_fold"/>
</dbReference>
<evidence type="ECO:0000313" key="4">
    <source>
        <dbReference type="Proteomes" id="UP001529510"/>
    </source>
</evidence>
<feature type="domain" description="Fibronectin type-III" evidence="2">
    <location>
        <begin position="3"/>
        <end position="90"/>
    </location>
</feature>
<dbReference type="EMBL" id="JAMKFB020000017">
    <property type="protein sequence ID" value="KAL0170182.1"/>
    <property type="molecule type" value="Genomic_DNA"/>
</dbReference>
<dbReference type="PRINTS" id="PR00014">
    <property type="entry name" value="FNTYPEIII"/>
</dbReference>
<dbReference type="AlphaFoldDB" id="A0ABD0P8B8"/>
<feature type="non-terminal residue" evidence="3">
    <location>
        <position position="209"/>
    </location>
</feature>
<dbReference type="FunFam" id="2.60.40.10:FF:002683">
    <property type="entry name" value="Predicted protein"/>
    <property type="match status" value="1"/>
</dbReference>
<dbReference type="InterPro" id="IPR003961">
    <property type="entry name" value="FN3_dom"/>
</dbReference>
<feature type="compositionally biased region" description="Polar residues" evidence="1">
    <location>
        <begin position="13"/>
        <end position="24"/>
    </location>
</feature>
<protein>
    <recommendedName>
        <fullName evidence="2">Fibronectin type-III domain-containing protein</fullName>
    </recommendedName>
</protein>
<evidence type="ECO:0000256" key="1">
    <source>
        <dbReference type="SAM" id="MobiDB-lite"/>
    </source>
</evidence>
<dbReference type="Pfam" id="PF00041">
    <property type="entry name" value="fn3"/>
    <property type="match status" value="2"/>
</dbReference>
<feature type="domain" description="Fibronectin type-III" evidence="2">
    <location>
        <begin position="91"/>
        <end position="190"/>
    </location>
</feature>
<keyword evidence="4" id="KW-1185">Reference proteome</keyword>
<comment type="caution">
    <text evidence="3">The sequence shown here is derived from an EMBL/GenBank/DDBJ whole genome shotgun (WGS) entry which is preliminary data.</text>
</comment>
<evidence type="ECO:0000259" key="2">
    <source>
        <dbReference type="PROSITE" id="PS50853"/>
    </source>
</evidence>
<dbReference type="Proteomes" id="UP001529510">
    <property type="component" value="Unassembled WGS sequence"/>
</dbReference>
<dbReference type="Gene3D" id="2.60.40.10">
    <property type="entry name" value="Immunoglobulins"/>
    <property type="match status" value="2"/>
</dbReference>
<dbReference type="SMART" id="SM00060">
    <property type="entry name" value="FN3"/>
    <property type="match status" value="2"/>
</dbReference>
<sequence>PGSVDPPVLSDIQPRSASVSWSAPSQPNGIVTHYNIYQNHQLRASVLGNSTSHTLSQLTPYQQYTIQVEACTAVGCTLSSDSHTIRTPPAPPEDVPAPQLYSDTPTSVLLSWAPPHHANGELDSYTIERRVSGTQKISTVASLQPNQTLTYLDNSATLSPWTTYEYRVVAHTKLGGSNSSEWEEVTTRPSRPAGLQPPHVLVLGPDSVQ</sequence>
<dbReference type="PROSITE" id="PS50853">
    <property type="entry name" value="FN3"/>
    <property type="match status" value="2"/>
</dbReference>
<dbReference type="CDD" id="cd00063">
    <property type="entry name" value="FN3"/>
    <property type="match status" value="2"/>
</dbReference>
<proteinExistence type="predicted"/>
<dbReference type="InterPro" id="IPR050713">
    <property type="entry name" value="RTP_Phos/Ushers"/>
</dbReference>
<feature type="region of interest" description="Disordered" evidence="1">
    <location>
        <begin position="179"/>
        <end position="209"/>
    </location>
</feature>
<gene>
    <name evidence="3" type="ORF">M9458_034778</name>
</gene>
<dbReference type="PANTHER" id="PTHR46957:SF7">
    <property type="entry name" value="USHERIN"/>
    <property type="match status" value="1"/>
</dbReference>
<evidence type="ECO:0000313" key="3">
    <source>
        <dbReference type="EMBL" id="KAL0170182.1"/>
    </source>
</evidence>
<reference evidence="3 4" key="1">
    <citation type="submission" date="2024-05" db="EMBL/GenBank/DDBJ databases">
        <title>Genome sequencing and assembly of Indian major carp, Cirrhinus mrigala (Hamilton, 1822).</title>
        <authorList>
            <person name="Mohindra V."/>
            <person name="Chowdhury L.M."/>
            <person name="Lal K."/>
            <person name="Jena J.K."/>
        </authorList>
    </citation>
    <scope>NUCLEOTIDE SEQUENCE [LARGE SCALE GENOMIC DNA]</scope>
    <source>
        <strain evidence="3">CM1030</strain>
        <tissue evidence="3">Blood</tissue>
    </source>
</reference>
<feature type="region of interest" description="Disordered" evidence="1">
    <location>
        <begin position="1"/>
        <end position="24"/>
    </location>
</feature>
<dbReference type="SUPFAM" id="SSF49265">
    <property type="entry name" value="Fibronectin type III"/>
    <property type="match status" value="2"/>
</dbReference>
<name>A0ABD0P8B8_CIRMR</name>
<feature type="non-terminal residue" evidence="3">
    <location>
        <position position="1"/>
    </location>
</feature>
<dbReference type="PANTHER" id="PTHR46957">
    <property type="entry name" value="CYTOKINE RECEPTOR"/>
    <property type="match status" value="1"/>
</dbReference>
<dbReference type="InterPro" id="IPR036116">
    <property type="entry name" value="FN3_sf"/>
</dbReference>
<accession>A0ABD0P8B8</accession>
<organism evidence="3 4">
    <name type="scientific">Cirrhinus mrigala</name>
    <name type="common">Mrigala</name>
    <dbReference type="NCBI Taxonomy" id="683832"/>
    <lineage>
        <taxon>Eukaryota</taxon>
        <taxon>Metazoa</taxon>
        <taxon>Chordata</taxon>
        <taxon>Craniata</taxon>
        <taxon>Vertebrata</taxon>
        <taxon>Euteleostomi</taxon>
        <taxon>Actinopterygii</taxon>
        <taxon>Neopterygii</taxon>
        <taxon>Teleostei</taxon>
        <taxon>Ostariophysi</taxon>
        <taxon>Cypriniformes</taxon>
        <taxon>Cyprinidae</taxon>
        <taxon>Labeoninae</taxon>
        <taxon>Labeonini</taxon>
        <taxon>Cirrhinus</taxon>
    </lineage>
</organism>